<feature type="binding site" evidence="5">
    <location>
        <position position="45"/>
    </location>
    <ligand>
        <name>pyruvate</name>
        <dbReference type="ChEBI" id="CHEBI:15361"/>
    </ligand>
</feature>
<dbReference type="PANTHER" id="PTHR12128">
    <property type="entry name" value="DIHYDRODIPICOLINATE SYNTHASE"/>
    <property type="match status" value="1"/>
</dbReference>
<dbReference type="Proteomes" id="UP000308349">
    <property type="component" value="Unassembled WGS sequence"/>
</dbReference>
<dbReference type="InterPro" id="IPR020624">
    <property type="entry name" value="Schiff_base-form_aldolases_CS"/>
</dbReference>
<evidence type="ECO:0000256" key="1">
    <source>
        <dbReference type="ARBA" id="ARBA00023239"/>
    </source>
</evidence>
<organism evidence="6 7">
    <name type="scientific">Nocardia cyriacigeorgica</name>
    <dbReference type="NCBI Taxonomy" id="135487"/>
    <lineage>
        <taxon>Bacteria</taxon>
        <taxon>Bacillati</taxon>
        <taxon>Actinomycetota</taxon>
        <taxon>Actinomycetes</taxon>
        <taxon>Mycobacteriales</taxon>
        <taxon>Nocardiaceae</taxon>
        <taxon>Nocardia</taxon>
    </lineage>
</organism>
<dbReference type="PRINTS" id="PR00146">
    <property type="entry name" value="DHPICSNTHASE"/>
</dbReference>
<dbReference type="PIRSF" id="PIRSF001365">
    <property type="entry name" value="DHDPS"/>
    <property type="match status" value="1"/>
</dbReference>
<evidence type="ECO:0000313" key="7">
    <source>
        <dbReference type="Proteomes" id="UP000308349"/>
    </source>
</evidence>
<feature type="binding site" evidence="5">
    <location>
        <position position="201"/>
    </location>
    <ligand>
        <name>pyruvate</name>
        <dbReference type="ChEBI" id="CHEBI:15361"/>
    </ligand>
</feature>
<protein>
    <submittedName>
        <fullName evidence="6">Dihydrodipicolinate synthase family protein</fullName>
    </submittedName>
</protein>
<reference evidence="6 7" key="1">
    <citation type="submission" date="2019-05" db="EMBL/GenBank/DDBJ databases">
        <title>Genomes sequences of two Nocardia cyriacigeorgica environmental isolates, type strains Nocardia asteroides ATCC 19247 and Nocardia cyriacigeorgica DSM 44484.</title>
        <authorList>
            <person name="Vautrin F."/>
            <person name="Bergeron E."/>
            <person name="Dubost A."/>
            <person name="Abrouk D."/>
            <person name="Rodriguez Nava V."/>
            <person name="Pujic P."/>
        </authorList>
    </citation>
    <scope>NUCLEOTIDE SEQUENCE [LARGE SCALE GENOMIC DNA]</scope>
    <source>
        <strain evidence="6 7">EML 1456</strain>
    </source>
</reference>
<gene>
    <name evidence="6" type="ORF">FEK35_23965</name>
</gene>
<keyword evidence="1 3" id="KW-0456">Lyase</keyword>
<sequence length="309" mass="32656">MMLSPMVAIVTPFDSRARIDFGALGAYLDLLADAGVRSVLVNGTTGEFASLTVAERCAVVEFCRERWRSQLIAHAGATAFADAGAMVEHANDHADAVAVIAPFFFAGVDVVGVEAFFDQVLASARIPALLYNFPRHTQLTLDPPMVGRLAARHPILVGVKDSGKDRSITRAYQHHAPGLQVLVGDDGVGARIRDLGFDGVVTGAGGPVAELPVAIAAAVTAGDRGHAAQVQARFDHYTHFRRATPISDIAFVKAALGARLPGLPAHVRAPLVQASAECREAIRAFMCTELSLDEARSTAGSVSVSRGRW</sequence>
<dbReference type="EMBL" id="VBUU01000031">
    <property type="protein sequence ID" value="TLG00304.1"/>
    <property type="molecule type" value="Genomic_DNA"/>
</dbReference>
<dbReference type="InterPro" id="IPR020625">
    <property type="entry name" value="Schiff_base-form_aldolases_AS"/>
</dbReference>
<evidence type="ECO:0000256" key="4">
    <source>
        <dbReference type="PIRSR" id="PIRSR001365-1"/>
    </source>
</evidence>
<dbReference type="SUPFAM" id="SSF51569">
    <property type="entry name" value="Aldolase"/>
    <property type="match status" value="1"/>
</dbReference>
<evidence type="ECO:0000313" key="6">
    <source>
        <dbReference type="EMBL" id="TLG00304.1"/>
    </source>
</evidence>
<proteinExistence type="inferred from homology"/>
<dbReference type="InterPro" id="IPR013785">
    <property type="entry name" value="Aldolase_TIM"/>
</dbReference>
<evidence type="ECO:0000256" key="3">
    <source>
        <dbReference type="PIRNR" id="PIRNR001365"/>
    </source>
</evidence>
<dbReference type="PANTHER" id="PTHR12128:SF67">
    <property type="entry name" value="BLR3884 PROTEIN"/>
    <property type="match status" value="1"/>
</dbReference>
<dbReference type="CDD" id="cd00408">
    <property type="entry name" value="DHDPS-like"/>
    <property type="match status" value="1"/>
</dbReference>
<dbReference type="PROSITE" id="PS00665">
    <property type="entry name" value="DHDPS_1"/>
    <property type="match status" value="1"/>
</dbReference>
<keyword evidence="2" id="KW-0704">Schiff base</keyword>
<dbReference type="InterPro" id="IPR002220">
    <property type="entry name" value="DapA-like"/>
</dbReference>
<comment type="similarity">
    <text evidence="3">Belongs to the DapA family.</text>
</comment>
<dbReference type="Pfam" id="PF00701">
    <property type="entry name" value="DHDPS"/>
    <property type="match status" value="1"/>
</dbReference>
<dbReference type="OrthoDB" id="9778880at2"/>
<dbReference type="Gene3D" id="3.20.20.70">
    <property type="entry name" value="Aldolase class I"/>
    <property type="match status" value="1"/>
</dbReference>
<comment type="caution">
    <text evidence="6">The sequence shown here is derived from an EMBL/GenBank/DDBJ whole genome shotgun (WGS) entry which is preliminary data.</text>
</comment>
<evidence type="ECO:0000256" key="5">
    <source>
        <dbReference type="PIRSR" id="PIRSR001365-2"/>
    </source>
</evidence>
<accession>A0A5R8P8A5</accession>
<dbReference type="SMART" id="SM01130">
    <property type="entry name" value="DHDPS"/>
    <property type="match status" value="1"/>
</dbReference>
<dbReference type="PROSITE" id="PS00666">
    <property type="entry name" value="DHDPS_2"/>
    <property type="match status" value="1"/>
</dbReference>
<feature type="active site" description="Schiff-base intermediate with substrate" evidence="4">
    <location>
        <position position="160"/>
    </location>
</feature>
<feature type="active site" description="Proton donor/acceptor" evidence="4">
    <location>
        <position position="131"/>
    </location>
</feature>
<evidence type="ECO:0000256" key="2">
    <source>
        <dbReference type="ARBA" id="ARBA00023270"/>
    </source>
</evidence>
<dbReference type="AlphaFoldDB" id="A0A5R8P8A5"/>
<name>A0A5R8P8A5_9NOCA</name>
<dbReference type="GO" id="GO:0008840">
    <property type="term" value="F:4-hydroxy-tetrahydrodipicolinate synthase activity"/>
    <property type="evidence" value="ECO:0007669"/>
    <property type="project" value="TreeGrafter"/>
</dbReference>